<organism evidence="4 5">
    <name type="scientific">Erpetoichthys calabaricus</name>
    <name type="common">Rope fish</name>
    <name type="synonym">Calamoichthys calabaricus</name>
    <dbReference type="NCBI Taxonomy" id="27687"/>
    <lineage>
        <taxon>Eukaryota</taxon>
        <taxon>Metazoa</taxon>
        <taxon>Chordata</taxon>
        <taxon>Craniata</taxon>
        <taxon>Vertebrata</taxon>
        <taxon>Euteleostomi</taxon>
        <taxon>Actinopterygii</taxon>
        <taxon>Polypteriformes</taxon>
        <taxon>Polypteridae</taxon>
        <taxon>Erpetoichthys</taxon>
    </lineage>
</organism>
<proteinExistence type="predicted"/>
<feature type="region of interest" description="Disordered" evidence="2">
    <location>
        <begin position="112"/>
        <end position="137"/>
    </location>
</feature>
<feature type="region of interest" description="Disordered" evidence="2">
    <location>
        <begin position="1841"/>
        <end position="2059"/>
    </location>
</feature>
<dbReference type="GO" id="GO:1905515">
    <property type="term" value="P:non-motile cilium assembly"/>
    <property type="evidence" value="ECO:0007669"/>
    <property type="project" value="TreeGrafter"/>
</dbReference>
<feature type="compositionally biased region" description="Polar residues" evidence="2">
    <location>
        <begin position="940"/>
        <end position="957"/>
    </location>
</feature>
<evidence type="ECO:0000256" key="1">
    <source>
        <dbReference type="SAM" id="Coils"/>
    </source>
</evidence>
<feature type="region of interest" description="Disordered" evidence="2">
    <location>
        <begin position="1243"/>
        <end position="1264"/>
    </location>
</feature>
<keyword evidence="1" id="KW-0175">Coiled coil</keyword>
<feature type="domain" description="Pericentriolar material 1 protein C-terminal" evidence="3">
    <location>
        <begin position="1454"/>
        <end position="2095"/>
    </location>
</feature>
<feature type="region of interest" description="Disordered" evidence="2">
    <location>
        <begin position="452"/>
        <end position="490"/>
    </location>
</feature>
<feature type="coiled-coil region" evidence="1">
    <location>
        <begin position="803"/>
        <end position="840"/>
    </location>
</feature>
<feature type="compositionally biased region" description="Acidic residues" evidence="2">
    <location>
        <begin position="1863"/>
        <end position="1873"/>
    </location>
</feature>
<reference evidence="4" key="1">
    <citation type="submission" date="2021-06" db="EMBL/GenBank/DDBJ databases">
        <authorList>
            <consortium name="Wellcome Sanger Institute Data Sharing"/>
        </authorList>
    </citation>
    <scope>NUCLEOTIDE SEQUENCE [LARGE SCALE GENOMIC DNA]</scope>
</reference>
<name>A0A8C4RGV6_ERPCA</name>
<feature type="region of interest" description="Disordered" evidence="2">
    <location>
        <begin position="1520"/>
        <end position="1572"/>
    </location>
</feature>
<feature type="region of interest" description="Disordered" evidence="2">
    <location>
        <begin position="918"/>
        <end position="1030"/>
    </location>
</feature>
<evidence type="ECO:0000313" key="4">
    <source>
        <dbReference type="Ensembl" id="ENSECRP00000002402.1"/>
    </source>
</evidence>
<accession>A0A8C4RGV6</accession>
<reference evidence="4" key="3">
    <citation type="submission" date="2025-09" db="UniProtKB">
        <authorList>
            <consortium name="Ensembl"/>
        </authorList>
    </citation>
    <scope>IDENTIFICATION</scope>
</reference>
<dbReference type="InterPro" id="IPR024138">
    <property type="entry name" value="Pericentriolar_Pcm1"/>
</dbReference>
<dbReference type="GO" id="GO:0034454">
    <property type="term" value="P:microtubule anchoring at centrosome"/>
    <property type="evidence" value="ECO:0007669"/>
    <property type="project" value="InterPro"/>
</dbReference>
<dbReference type="Proteomes" id="UP000694620">
    <property type="component" value="Chromosome 5"/>
</dbReference>
<gene>
    <name evidence="4" type="primary">PCM1</name>
    <name evidence="4" type="synonym">pcm1</name>
</gene>
<feature type="region of interest" description="Disordered" evidence="2">
    <location>
        <begin position="1302"/>
        <end position="1408"/>
    </location>
</feature>
<feature type="compositionally biased region" description="Polar residues" evidence="2">
    <location>
        <begin position="1395"/>
        <end position="1405"/>
    </location>
</feature>
<feature type="region of interest" description="Disordered" evidence="2">
    <location>
        <begin position="60"/>
        <end position="80"/>
    </location>
</feature>
<feature type="coiled-coil region" evidence="1">
    <location>
        <begin position="226"/>
        <end position="260"/>
    </location>
</feature>
<feature type="region of interest" description="Disordered" evidence="2">
    <location>
        <begin position="700"/>
        <end position="730"/>
    </location>
</feature>
<feature type="compositionally biased region" description="Acidic residues" evidence="2">
    <location>
        <begin position="961"/>
        <end position="987"/>
    </location>
</feature>
<dbReference type="InterPro" id="IPR031446">
    <property type="entry name" value="PCM1_C"/>
</dbReference>
<feature type="compositionally biased region" description="Acidic residues" evidence="2">
    <location>
        <begin position="1894"/>
        <end position="1906"/>
    </location>
</feature>
<feature type="compositionally biased region" description="Low complexity" evidence="2">
    <location>
        <begin position="1322"/>
        <end position="1331"/>
    </location>
</feature>
<evidence type="ECO:0000259" key="3">
    <source>
        <dbReference type="Pfam" id="PF15717"/>
    </source>
</evidence>
<feature type="region of interest" description="Disordered" evidence="2">
    <location>
        <begin position="849"/>
        <end position="883"/>
    </location>
</feature>
<reference evidence="4" key="2">
    <citation type="submission" date="2025-08" db="UniProtKB">
        <authorList>
            <consortium name="Ensembl"/>
        </authorList>
    </citation>
    <scope>IDENTIFICATION</scope>
</reference>
<dbReference type="GO" id="GO:0071539">
    <property type="term" value="P:protein localization to centrosome"/>
    <property type="evidence" value="ECO:0007669"/>
    <property type="project" value="InterPro"/>
</dbReference>
<dbReference type="Ensembl" id="ENSECRT00000002431.1">
    <property type="protein sequence ID" value="ENSECRP00000002402.1"/>
    <property type="gene ID" value="ENSECRG00000001628.1"/>
</dbReference>
<feature type="compositionally biased region" description="Low complexity" evidence="2">
    <location>
        <begin position="1376"/>
        <end position="1390"/>
    </location>
</feature>
<feature type="compositionally biased region" description="Low complexity" evidence="2">
    <location>
        <begin position="849"/>
        <end position="858"/>
    </location>
</feature>
<dbReference type="GeneTree" id="ENSGT00390000006641"/>
<dbReference type="PANTHER" id="PTHR14164">
    <property type="entry name" value="PERICENTRIOLAR MATERIAL 1-RELATED"/>
    <property type="match status" value="1"/>
</dbReference>
<evidence type="ECO:0000256" key="2">
    <source>
        <dbReference type="SAM" id="MobiDB-lite"/>
    </source>
</evidence>
<feature type="compositionally biased region" description="Polar residues" evidence="2">
    <location>
        <begin position="1529"/>
        <end position="1550"/>
    </location>
</feature>
<evidence type="ECO:0000313" key="5">
    <source>
        <dbReference type="Proteomes" id="UP000694620"/>
    </source>
</evidence>
<feature type="compositionally biased region" description="Acidic residues" evidence="2">
    <location>
        <begin position="701"/>
        <end position="718"/>
    </location>
</feature>
<feature type="coiled-coil region" evidence="1">
    <location>
        <begin position="357"/>
        <end position="397"/>
    </location>
</feature>
<dbReference type="GO" id="GO:0034451">
    <property type="term" value="C:centriolar satellite"/>
    <property type="evidence" value="ECO:0007669"/>
    <property type="project" value="TreeGrafter"/>
</dbReference>
<protein>
    <submittedName>
        <fullName evidence="4">Pericentriolar material 1</fullName>
    </submittedName>
</protein>
<feature type="compositionally biased region" description="Polar residues" evidence="2">
    <location>
        <begin position="1988"/>
        <end position="2030"/>
    </location>
</feature>
<sequence length="2124" mass="239863">MATGGLPLEDHLDDQDWVVSNSSLEDRLNNMDWGLQHKKANRSSEKNKKKFAVAAETRLTNDISPESSPGAGRRRARTPHSFSHVKYATQMSVPEQAELERLKQKINFSDLDERSIGSDSQGRATAANNQRQFAENKKPFNFLPLHVNTNKSKEVSKTLSKETKEQSLSKDCVVPVLSKDLLDHMHQLGESQEDLPVETSQIVSRLIQIREYIAKASSMRDDLVEKNEISANVERLSHLIDDLKEQEKAYLKLLQKMLARENEDEVHTIDSFVGSGSVAESTSLNIEVQSEASVATEGSRILRFRPRIEDNLGNSAPQEHYSDLDVATTPKEKTETSAMNGRGIWPFRINSQDQGEHSKGRDLHRDAKEELENLKKQHDLLRRMLQQQEQLKALEGRQAALLAMQHKAERAIAFMDETVITETTGSVSGVSITSELNDELNDLIQRFHNQLHDSQAKSVPDNRRQAESLSLTREVSRSRSSPPSEQPPLENAKLIKLKELQEKKHSMDKILEELHCLRDQTLNNSSSCQRSMDQRSIVSAPAGATVNHDPNSRLSVSRVNSTISHNESEVEENVNPTEKLRKLKEVHKRLNELRELVHYYEQTSDMMVDTINENTKDDETEEESIFDSDQENIEPITNLRNPKRSSNLMEMNSLTSHRIGSNNRDGRLNTECEINNRSAANLHSLNIPSVLECQYNRENSYNEEDRNEEEQNDDDEGSDASGSSQKSGLEADPEFAQKIHRLHTAKQKLKQLQELVAMVQDDESDGVANSATLVEETEGLQQPNNIRANAIKMQDVMKEKTREKFYEAKRKQQQKELRQLHEERRRLMEIQEKIQDLQWTCPDLQFSASSTASQPTASKRPCAASTPAVSTKTGLAKSGIDSASAQDSELWCEMRRHQILREELRQRRKQLESLMAEHQRRKVFNDNSKGGATDVPNPPQMSSNERTMATWGGSTQCVLDKDEESYTSEEVALEEEEEEEAADEESSSNDNFPAYSNRRLNNSRKAKKDGWKESHQFSVDGNIRPLQKPRHQQQNVNLKRQENHLWVSDLSFLEEREQCMEQISQIRKQVDFSTKMYQALMQDQQNLSFMLQSMLMSPFNIMSNSTSSPQVQFLMHQLNQCYMQLSWQQNHVQRLKQILDDLVQQQEEFQKVEKRKPKQHPCSSSPSPNVFVPSSVFPTLNTLNMPGVAHFSPLTNGSNLSSGFPNGFVDTSRISVGQTSEQRHHTDHNTTAKTEYMAFPKPFESTSLNATDNIRKPNGPEGDTEIQEACWAEKHCMDRSDSCIQTEKPILTQKGGIRLQSNECKRDRNLDEESLQSFSSFPDPVDPTTVTKTFRSKKASAQASLASKDKTPKSKSSSGSSKRRRKSKSRIKNPGANAADIDSASLSSDSDFTKEQVNVSRQTQELETDFNKQTRELLENKLKCPKSNDFSSALVWRAPFQSLRNACTDIPETSSDLSMFEALRDTIYSEVATLISQNEGRPHFLIELFHELQMLNTDYLRQRALYALQDIVNRHLTETKETNEEHAASLSSVVSNSELTPSESLATSDVETTEKITESKQPFTRKANDGDAEFGDNASILSTSSNLEPFANDDLGNTVIHLDKALARIREYERMKLRTECTENTTDPASDELIDAERGDSRFQNLSVHSSSEIPCPRIDTQQLDRQIKAIMTEVIPFLKEHMEDICSSHLLTSIRRMVLTLTQQNDESKEFVRFFHKQLGGILQDSLSKFSGRTLKECGEDLLVEISEILFNELAFFRLMQDLDENSASLKQKCKKKKELAASQQTVSSEPEKGLVAFNQFYYKLYSPSLQDKKVIEGEHSLAGACEDEDKDIDETAQKPTSCEMQMTEDPHVKGTLSNEGSGEDDDYDTEELPLSISLSKAETQALTNYGSGEDEEEEELEEFEASPVDVQTSLQASSEAADEEDQKTDEGENLKSMNVKEELEPSSTEKDFHQTIEDEDATVFPVTFEDAENKPVGKDTTVEIPSDTQSATNETSPSSHVSETTVTDSIHQQSGNGASPNTSESSLPCSPDTDSPVLINDFEGESGNLSQKSDEDDFVKLEDLPVQLSVMREEELLKRTVEEQKSNDLSTEMINGFTDELHDLAGNPLELKEPEVIEAQSA</sequence>
<feature type="compositionally biased region" description="Polar residues" evidence="2">
    <location>
        <begin position="117"/>
        <end position="133"/>
    </location>
</feature>
<dbReference type="GO" id="GO:0036064">
    <property type="term" value="C:ciliary basal body"/>
    <property type="evidence" value="ECO:0007669"/>
    <property type="project" value="TreeGrafter"/>
</dbReference>
<feature type="compositionally biased region" description="Basic and acidic residues" evidence="2">
    <location>
        <begin position="1973"/>
        <end position="1983"/>
    </location>
</feature>
<dbReference type="Pfam" id="PF15717">
    <property type="entry name" value="PCM1_C"/>
    <property type="match status" value="1"/>
</dbReference>
<feature type="compositionally biased region" description="Basic and acidic residues" evidence="2">
    <location>
        <begin position="452"/>
        <end position="466"/>
    </location>
</feature>
<feature type="compositionally biased region" description="Polar residues" evidence="2">
    <location>
        <begin position="1878"/>
        <end position="1892"/>
    </location>
</feature>
<feature type="compositionally biased region" description="Basic residues" evidence="2">
    <location>
        <begin position="1361"/>
        <end position="1371"/>
    </location>
</feature>
<dbReference type="PANTHER" id="PTHR14164:SF12">
    <property type="entry name" value="PERICENTRIOLAR MATERIAL 1 PROTEIN"/>
    <property type="match status" value="1"/>
</dbReference>
<keyword evidence="5" id="KW-1185">Reference proteome</keyword>
<feature type="compositionally biased region" description="Basic and acidic residues" evidence="2">
    <location>
        <begin position="1930"/>
        <end position="1958"/>
    </location>
</feature>
<feature type="compositionally biased region" description="Polar residues" evidence="2">
    <location>
        <begin position="1911"/>
        <end position="1920"/>
    </location>
</feature>